<dbReference type="GO" id="GO:0051666">
    <property type="term" value="P:actin cortical patch localization"/>
    <property type="evidence" value="ECO:0007669"/>
    <property type="project" value="InterPro"/>
</dbReference>
<dbReference type="InterPro" id="IPR036028">
    <property type="entry name" value="SH3-like_dom_sf"/>
</dbReference>
<feature type="compositionally biased region" description="Pro residues" evidence="5">
    <location>
        <begin position="76"/>
        <end position="93"/>
    </location>
</feature>
<evidence type="ECO:0000313" key="8">
    <source>
        <dbReference type="Proteomes" id="UP000016926"/>
    </source>
</evidence>
<dbReference type="Proteomes" id="UP000016926">
    <property type="component" value="Unassembled WGS sequence"/>
</dbReference>
<dbReference type="PROSITE" id="PS50002">
    <property type="entry name" value="SH3"/>
    <property type="match status" value="1"/>
</dbReference>
<dbReference type="GO" id="GO:0008289">
    <property type="term" value="F:lipid binding"/>
    <property type="evidence" value="ECO:0007669"/>
    <property type="project" value="TreeGrafter"/>
</dbReference>
<protein>
    <submittedName>
        <fullName evidence="7">Endophilin-A</fullName>
    </submittedName>
</protein>
<dbReference type="PANTHER" id="PTHR47174">
    <property type="entry name" value="BRIDGING INTEGRATOR 3"/>
    <property type="match status" value="1"/>
</dbReference>
<name>M7XP92_RHOT1</name>
<proteinExistence type="predicted"/>
<keyword evidence="8" id="KW-1185">Reference proteome</keyword>
<evidence type="ECO:0000256" key="5">
    <source>
        <dbReference type="SAM" id="MobiDB-lite"/>
    </source>
</evidence>
<sequence>MDKLWVWTVYANTGSASSAFKQARTIAEKGRTSVTAQFDKVDKRFPMGAQGRTNSSSSAGGLASPGLATGTSSSAAPPPPPPTRTGGPPPPPGRARAPSAASSSAGFAAASAGTAVGGGRGLFSGMDEHEKQAFFSLLDEYFSSRPQFAGMFGGEAGLGAPPPFSPTSAAPPPPPAASRPPPPAARGIGHAIALYDYAGGQPEDLAFNENDRITVLEVVDDDWLKGELNGRVGIFPKSYTQMQG</sequence>
<evidence type="ECO:0000256" key="3">
    <source>
        <dbReference type="ARBA" id="ARBA00022490"/>
    </source>
</evidence>
<dbReference type="GO" id="GO:0006897">
    <property type="term" value="P:endocytosis"/>
    <property type="evidence" value="ECO:0007669"/>
    <property type="project" value="InterPro"/>
</dbReference>
<reference evidence="7 8" key="1">
    <citation type="journal article" date="2012" name="Nat. Commun.">
        <title>A multi-omic map of the lipid-producing yeast Rhodosporidium toruloides.</title>
        <authorList>
            <person name="Zhu Z."/>
            <person name="Zhang S."/>
            <person name="Liu H."/>
            <person name="Shen H."/>
            <person name="Lin X."/>
            <person name="Yang F."/>
            <person name="Zhou Y.J."/>
            <person name="Jin G."/>
            <person name="Ye M."/>
            <person name="Zou H."/>
            <person name="Zou H."/>
            <person name="Zhao Z.K."/>
        </authorList>
    </citation>
    <scope>NUCLEOTIDE SEQUENCE [LARGE SCALE GENOMIC DNA]</scope>
    <source>
        <strain evidence="7 8">NP11</strain>
    </source>
</reference>
<accession>M7XP92</accession>
<dbReference type="GO" id="GO:0005737">
    <property type="term" value="C:cytoplasm"/>
    <property type="evidence" value="ECO:0007669"/>
    <property type="project" value="UniProtKB-SubCell"/>
</dbReference>
<feature type="compositionally biased region" description="Pro residues" evidence="5">
    <location>
        <begin position="160"/>
        <end position="184"/>
    </location>
</feature>
<dbReference type="InterPro" id="IPR001452">
    <property type="entry name" value="SH3_domain"/>
</dbReference>
<dbReference type="AlphaFoldDB" id="M7XP92"/>
<evidence type="ECO:0000259" key="6">
    <source>
        <dbReference type="PROSITE" id="PS50002"/>
    </source>
</evidence>
<comment type="subcellular location">
    <subcellularLocation>
        <location evidence="1">Cytoplasm</location>
    </subcellularLocation>
</comment>
<feature type="compositionally biased region" description="Low complexity" evidence="5">
    <location>
        <begin position="55"/>
        <end position="75"/>
    </location>
</feature>
<evidence type="ECO:0000313" key="7">
    <source>
        <dbReference type="EMBL" id="EMS22023.1"/>
    </source>
</evidence>
<dbReference type="EMBL" id="KB722653">
    <property type="protein sequence ID" value="EMS22023.1"/>
    <property type="molecule type" value="Genomic_DNA"/>
</dbReference>
<dbReference type="OrthoDB" id="10255964at2759"/>
<feature type="domain" description="SH3" evidence="6">
    <location>
        <begin position="186"/>
        <end position="244"/>
    </location>
</feature>
<keyword evidence="3" id="KW-0963">Cytoplasm</keyword>
<dbReference type="PRINTS" id="PR00499">
    <property type="entry name" value="P67PHOX"/>
</dbReference>
<evidence type="ECO:0000256" key="2">
    <source>
        <dbReference type="ARBA" id="ARBA00022443"/>
    </source>
</evidence>
<evidence type="ECO:0000256" key="4">
    <source>
        <dbReference type="PROSITE-ProRule" id="PRU00192"/>
    </source>
</evidence>
<feature type="region of interest" description="Disordered" evidence="5">
    <location>
        <begin position="38"/>
        <end position="106"/>
    </location>
</feature>
<dbReference type="SUPFAM" id="SSF50044">
    <property type="entry name" value="SH3-domain"/>
    <property type="match status" value="1"/>
</dbReference>
<dbReference type="Pfam" id="PF00018">
    <property type="entry name" value="SH3_1"/>
    <property type="match status" value="1"/>
</dbReference>
<dbReference type="GeneID" id="27365251"/>
<dbReference type="eggNOG" id="KOG4225">
    <property type="taxonomic scope" value="Eukaryota"/>
</dbReference>
<dbReference type="PANTHER" id="PTHR47174:SF3">
    <property type="entry name" value="BRIDGING INTEGRATOR 3"/>
    <property type="match status" value="1"/>
</dbReference>
<feature type="region of interest" description="Disordered" evidence="5">
    <location>
        <begin position="155"/>
        <end position="185"/>
    </location>
</feature>
<dbReference type="GO" id="GO:0097320">
    <property type="term" value="P:plasma membrane tubulation"/>
    <property type="evidence" value="ECO:0007669"/>
    <property type="project" value="TreeGrafter"/>
</dbReference>
<dbReference type="GO" id="GO:0015629">
    <property type="term" value="C:actin cytoskeleton"/>
    <property type="evidence" value="ECO:0007669"/>
    <property type="project" value="TreeGrafter"/>
</dbReference>
<dbReference type="Gene3D" id="2.30.30.40">
    <property type="entry name" value="SH3 Domains"/>
    <property type="match status" value="1"/>
</dbReference>
<gene>
    <name evidence="7" type="ORF">RHTO_01238</name>
</gene>
<evidence type="ECO:0000256" key="1">
    <source>
        <dbReference type="ARBA" id="ARBA00004496"/>
    </source>
</evidence>
<feature type="compositionally biased region" description="Low complexity" evidence="5">
    <location>
        <begin position="94"/>
        <end position="106"/>
    </location>
</feature>
<organism evidence="7 8">
    <name type="scientific">Rhodotorula toruloides (strain NP11)</name>
    <name type="common">Yeast</name>
    <name type="synonym">Rhodosporidium toruloides</name>
    <dbReference type="NCBI Taxonomy" id="1130832"/>
    <lineage>
        <taxon>Eukaryota</taxon>
        <taxon>Fungi</taxon>
        <taxon>Dikarya</taxon>
        <taxon>Basidiomycota</taxon>
        <taxon>Pucciniomycotina</taxon>
        <taxon>Microbotryomycetes</taxon>
        <taxon>Sporidiobolales</taxon>
        <taxon>Sporidiobolaceae</taxon>
        <taxon>Rhodotorula</taxon>
    </lineage>
</organism>
<dbReference type="HOGENOM" id="CLU_1138535_0_0_1"/>
<dbReference type="PRINTS" id="PR00452">
    <property type="entry name" value="SH3DOMAIN"/>
</dbReference>
<dbReference type="InterPro" id="IPR046982">
    <property type="entry name" value="BIN3/RVS161-like"/>
</dbReference>
<keyword evidence="2 4" id="KW-0728">SH3 domain</keyword>
<dbReference type="SMART" id="SM00326">
    <property type="entry name" value="SH3"/>
    <property type="match status" value="1"/>
</dbReference>
<dbReference type="RefSeq" id="XP_016273142.1">
    <property type="nucleotide sequence ID" value="XM_016414921.1"/>
</dbReference>
<dbReference type="CDD" id="cd00174">
    <property type="entry name" value="SH3"/>
    <property type="match status" value="1"/>
</dbReference>